<accession>A0A9Q1F7R9</accession>
<dbReference type="Proteomes" id="UP001152622">
    <property type="component" value="Chromosome 8"/>
</dbReference>
<gene>
    <name evidence="2" type="ORF">SKAU_G00241390</name>
</gene>
<keyword evidence="3" id="KW-1185">Reference proteome</keyword>
<evidence type="ECO:0000256" key="1">
    <source>
        <dbReference type="SAM" id="MobiDB-lite"/>
    </source>
</evidence>
<dbReference type="AlphaFoldDB" id="A0A9Q1F7R9"/>
<organism evidence="2 3">
    <name type="scientific">Synaphobranchus kaupii</name>
    <name type="common">Kaup's arrowtooth eel</name>
    <dbReference type="NCBI Taxonomy" id="118154"/>
    <lineage>
        <taxon>Eukaryota</taxon>
        <taxon>Metazoa</taxon>
        <taxon>Chordata</taxon>
        <taxon>Craniata</taxon>
        <taxon>Vertebrata</taxon>
        <taxon>Euteleostomi</taxon>
        <taxon>Actinopterygii</taxon>
        <taxon>Neopterygii</taxon>
        <taxon>Teleostei</taxon>
        <taxon>Anguilliformes</taxon>
        <taxon>Synaphobranchidae</taxon>
        <taxon>Synaphobranchus</taxon>
    </lineage>
</organism>
<reference evidence="2" key="1">
    <citation type="journal article" date="2023" name="Science">
        <title>Genome structures resolve the early diversification of teleost fishes.</title>
        <authorList>
            <person name="Parey E."/>
            <person name="Louis A."/>
            <person name="Montfort J."/>
            <person name="Bouchez O."/>
            <person name="Roques C."/>
            <person name="Iampietro C."/>
            <person name="Lluch J."/>
            <person name="Castinel A."/>
            <person name="Donnadieu C."/>
            <person name="Desvignes T."/>
            <person name="Floi Bucao C."/>
            <person name="Jouanno E."/>
            <person name="Wen M."/>
            <person name="Mejri S."/>
            <person name="Dirks R."/>
            <person name="Jansen H."/>
            <person name="Henkel C."/>
            <person name="Chen W.J."/>
            <person name="Zahm M."/>
            <person name="Cabau C."/>
            <person name="Klopp C."/>
            <person name="Thompson A.W."/>
            <person name="Robinson-Rechavi M."/>
            <person name="Braasch I."/>
            <person name="Lecointre G."/>
            <person name="Bobe J."/>
            <person name="Postlethwait J.H."/>
            <person name="Berthelot C."/>
            <person name="Roest Crollius H."/>
            <person name="Guiguen Y."/>
        </authorList>
    </citation>
    <scope>NUCLEOTIDE SEQUENCE</scope>
    <source>
        <strain evidence="2">WJC10195</strain>
    </source>
</reference>
<feature type="compositionally biased region" description="Basic and acidic residues" evidence="1">
    <location>
        <begin position="34"/>
        <end position="51"/>
    </location>
</feature>
<evidence type="ECO:0000313" key="2">
    <source>
        <dbReference type="EMBL" id="KAJ8352663.1"/>
    </source>
</evidence>
<protein>
    <submittedName>
        <fullName evidence="2">Uncharacterized protein</fullName>
    </submittedName>
</protein>
<name>A0A9Q1F7R9_SYNKA</name>
<evidence type="ECO:0000313" key="3">
    <source>
        <dbReference type="Proteomes" id="UP001152622"/>
    </source>
</evidence>
<dbReference type="EMBL" id="JAINUF010000008">
    <property type="protein sequence ID" value="KAJ8352663.1"/>
    <property type="molecule type" value="Genomic_DNA"/>
</dbReference>
<feature type="region of interest" description="Disordered" evidence="1">
    <location>
        <begin position="22"/>
        <end position="54"/>
    </location>
</feature>
<sequence length="124" mass="13457">MTVIVPGSKLFQCAVTPAVKKELEHSGPHRARHNKEDSSTARLTRERRSKMEGAGGVVEVAFQTIQRAPDGEAMGELALAHELLATQWLRSSSPWRGGSAVFAQHHGTSARQGLSYTALPPEML</sequence>
<proteinExistence type="predicted"/>
<comment type="caution">
    <text evidence="2">The sequence shown here is derived from an EMBL/GenBank/DDBJ whole genome shotgun (WGS) entry which is preliminary data.</text>
</comment>